<dbReference type="AlphaFoldDB" id="A0A8J2PWX2"/>
<dbReference type="EMBL" id="CAJVCH010560200">
    <property type="protein sequence ID" value="CAG7831372.1"/>
    <property type="molecule type" value="Genomic_DNA"/>
</dbReference>
<evidence type="ECO:0000313" key="3">
    <source>
        <dbReference type="Proteomes" id="UP000708208"/>
    </source>
</evidence>
<evidence type="ECO:0000256" key="1">
    <source>
        <dbReference type="SAM" id="SignalP"/>
    </source>
</evidence>
<accession>A0A8J2PWX2</accession>
<gene>
    <name evidence="2" type="ORF">AFUS01_LOCUS41118</name>
</gene>
<feature type="non-terminal residue" evidence="2">
    <location>
        <position position="1"/>
    </location>
</feature>
<feature type="chain" id="PRO_5035266605" evidence="1">
    <location>
        <begin position="25"/>
        <end position="81"/>
    </location>
</feature>
<keyword evidence="3" id="KW-1185">Reference proteome</keyword>
<sequence length="81" mass="8568">MFSFAKYSCILSICNLLLLHGILSAPNVPAESLLDQKQHQECLGTHCWNGNHCVPCGSGGGYHCPQGLIWDGNHCVGSGAG</sequence>
<name>A0A8J2PWX2_9HEXA</name>
<proteinExistence type="predicted"/>
<comment type="caution">
    <text evidence="2">The sequence shown here is derived from an EMBL/GenBank/DDBJ whole genome shotgun (WGS) entry which is preliminary data.</text>
</comment>
<feature type="signal peptide" evidence="1">
    <location>
        <begin position="1"/>
        <end position="24"/>
    </location>
</feature>
<keyword evidence="1" id="KW-0732">Signal</keyword>
<protein>
    <submittedName>
        <fullName evidence="2">Uncharacterized protein</fullName>
    </submittedName>
</protein>
<reference evidence="2" key="1">
    <citation type="submission" date="2021-06" db="EMBL/GenBank/DDBJ databases">
        <authorList>
            <person name="Hodson N. C."/>
            <person name="Mongue J. A."/>
            <person name="Jaron S. K."/>
        </authorList>
    </citation>
    <scope>NUCLEOTIDE SEQUENCE</scope>
</reference>
<dbReference type="Proteomes" id="UP000708208">
    <property type="component" value="Unassembled WGS sequence"/>
</dbReference>
<organism evidence="2 3">
    <name type="scientific">Allacma fusca</name>
    <dbReference type="NCBI Taxonomy" id="39272"/>
    <lineage>
        <taxon>Eukaryota</taxon>
        <taxon>Metazoa</taxon>
        <taxon>Ecdysozoa</taxon>
        <taxon>Arthropoda</taxon>
        <taxon>Hexapoda</taxon>
        <taxon>Collembola</taxon>
        <taxon>Symphypleona</taxon>
        <taxon>Sminthuridae</taxon>
        <taxon>Allacma</taxon>
    </lineage>
</organism>
<evidence type="ECO:0000313" key="2">
    <source>
        <dbReference type="EMBL" id="CAG7831372.1"/>
    </source>
</evidence>